<name>A0A7Z0VK33_9GAMM</name>
<dbReference type="PANTHER" id="PTHR45436:SF4">
    <property type="entry name" value="SENSOR PROTEIN PHOQ"/>
    <property type="match status" value="1"/>
</dbReference>
<dbReference type="InterPro" id="IPR004358">
    <property type="entry name" value="Sig_transdc_His_kin-like_C"/>
</dbReference>
<dbReference type="GO" id="GO:0005886">
    <property type="term" value="C:plasma membrane"/>
    <property type="evidence" value="ECO:0007669"/>
    <property type="project" value="TreeGrafter"/>
</dbReference>
<dbReference type="PANTHER" id="PTHR45436">
    <property type="entry name" value="SENSOR HISTIDINE KINASE YKOH"/>
    <property type="match status" value="1"/>
</dbReference>
<gene>
    <name evidence="13" type="primary">phoQ_1</name>
    <name evidence="13" type="ORF">CODIS_27330</name>
</gene>
<dbReference type="EC" id="2.7.13.3" evidence="3"/>
<dbReference type="Pfam" id="PF00512">
    <property type="entry name" value="HisKA"/>
    <property type="match status" value="1"/>
</dbReference>
<keyword evidence="7 13" id="KW-0418">Kinase</keyword>
<accession>A0A7Z0VK33</accession>
<protein>
    <recommendedName>
        <fullName evidence="3">histidine kinase</fullName>
        <ecNumber evidence="3">2.7.13.3</ecNumber>
    </recommendedName>
</protein>
<organism evidence="13 14">
    <name type="scientific">Candidatus Thiodiazotropha endolucinida</name>
    <dbReference type="NCBI Taxonomy" id="1655433"/>
    <lineage>
        <taxon>Bacteria</taxon>
        <taxon>Pseudomonadati</taxon>
        <taxon>Pseudomonadota</taxon>
        <taxon>Gammaproteobacteria</taxon>
        <taxon>Chromatiales</taxon>
        <taxon>Sedimenticolaceae</taxon>
        <taxon>Candidatus Thiodiazotropha</taxon>
    </lineage>
</organism>
<reference evidence="13 14" key="1">
    <citation type="submission" date="2016-06" db="EMBL/GenBank/DDBJ databases">
        <title>Genome sequence of endosymbiont of Candidatus Endolucinida thiodiazotropha.</title>
        <authorList>
            <person name="Poehlein A."/>
            <person name="Koenig S."/>
            <person name="Heiden S.E."/>
            <person name="Thuermer A."/>
            <person name="Voget S."/>
            <person name="Daniel R."/>
            <person name="Markert S."/>
            <person name="Gros O."/>
            <person name="Schweder T."/>
        </authorList>
    </citation>
    <scope>NUCLEOTIDE SEQUENCE [LARGE SCALE GENOMIC DNA]</scope>
    <source>
        <strain evidence="13 14">COS</strain>
    </source>
</reference>
<dbReference type="PROSITE" id="PS50885">
    <property type="entry name" value="HAMP"/>
    <property type="match status" value="1"/>
</dbReference>
<dbReference type="OrthoDB" id="9809567at2"/>
<dbReference type="Gene3D" id="1.10.287.130">
    <property type="match status" value="1"/>
</dbReference>
<dbReference type="InterPro" id="IPR036890">
    <property type="entry name" value="HATPase_C_sf"/>
</dbReference>
<dbReference type="GO" id="GO:0005524">
    <property type="term" value="F:ATP binding"/>
    <property type="evidence" value="ECO:0007669"/>
    <property type="project" value="UniProtKB-KW"/>
</dbReference>
<dbReference type="CDD" id="cd00082">
    <property type="entry name" value="HisKA"/>
    <property type="match status" value="1"/>
</dbReference>
<dbReference type="EMBL" id="MARB01000015">
    <property type="protein sequence ID" value="ODJ86984.1"/>
    <property type="molecule type" value="Genomic_DNA"/>
</dbReference>
<keyword evidence="14" id="KW-1185">Reference proteome</keyword>
<evidence type="ECO:0000256" key="8">
    <source>
        <dbReference type="ARBA" id="ARBA00022989"/>
    </source>
</evidence>
<dbReference type="RefSeq" id="WP_069125910.1">
    <property type="nucleotide sequence ID" value="NZ_MARB01000015.1"/>
</dbReference>
<dbReference type="Proteomes" id="UP000094769">
    <property type="component" value="Unassembled WGS sequence"/>
</dbReference>
<keyword evidence="6" id="KW-0812">Transmembrane</keyword>
<evidence type="ECO:0000256" key="4">
    <source>
        <dbReference type="ARBA" id="ARBA00022553"/>
    </source>
</evidence>
<evidence type="ECO:0000256" key="5">
    <source>
        <dbReference type="ARBA" id="ARBA00022679"/>
    </source>
</evidence>
<dbReference type="Pfam" id="PF02518">
    <property type="entry name" value="HATPase_c"/>
    <property type="match status" value="1"/>
</dbReference>
<keyword evidence="8" id="KW-1133">Transmembrane helix</keyword>
<dbReference type="InterPro" id="IPR003660">
    <property type="entry name" value="HAMP_dom"/>
</dbReference>
<dbReference type="InterPro" id="IPR003661">
    <property type="entry name" value="HisK_dim/P_dom"/>
</dbReference>
<evidence type="ECO:0000259" key="12">
    <source>
        <dbReference type="PROSITE" id="PS50885"/>
    </source>
</evidence>
<dbReference type="InterPro" id="IPR005467">
    <property type="entry name" value="His_kinase_dom"/>
</dbReference>
<dbReference type="InterPro" id="IPR036097">
    <property type="entry name" value="HisK_dim/P_sf"/>
</dbReference>
<dbReference type="GO" id="GO:0000155">
    <property type="term" value="F:phosphorelay sensor kinase activity"/>
    <property type="evidence" value="ECO:0007669"/>
    <property type="project" value="InterPro"/>
</dbReference>
<proteinExistence type="predicted"/>
<sequence length="452" mass="49622">MGQVRTFSIHQRLLLAASLVLSAFLGLTGLALDKAFRSASEEALQARLYSSVYALLAAAEEDEAGRLRMPQLLTDPRFNRPESGLYAQVSGTQESYLWISSSSVGHKLGFVREMQPGESKFEQFKLDGAATMGLSFGVVWEDFQGRELQYVLAVAEDLKPLQEQIAAFRDTLFLWLGGAALLLLLVQGWVLRWGLHPLREVAQALTEIESGREDQLKGDYPKELNRLTSNINSLIRHAQARQHRYRDSLGDLAHSLKTPLAVLQGVAENEGDNQQATNNTLREQVERMNQIVSHQLQRAAASGSSVLTQNLSVKPVVERIAGSLEKVYREQRITWDLDVAEGVLFRGDEGDLMELLGNLMENACKYGHGHVRIRAVTGKDLHLSVEDNGKGIPEDQVESVLRRGHRADQQLPGQGIGLSVAADIVAAYGGRIEIGVAEQLGGAAVQVYLPGG</sequence>
<dbReference type="SUPFAM" id="SSF55874">
    <property type="entry name" value="ATPase domain of HSP90 chaperone/DNA topoisomerase II/histidine kinase"/>
    <property type="match status" value="1"/>
</dbReference>
<comment type="caution">
    <text evidence="13">The sequence shown here is derived from an EMBL/GenBank/DDBJ whole genome shotgun (WGS) entry which is preliminary data.</text>
</comment>
<evidence type="ECO:0000256" key="3">
    <source>
        <dbReference type="ARBA" id="ARBA00012438"/>
    </source>
</evidence>
<comment type="subcellular location">
    <subcellularLocation>
        <location evidence="2">Membrane</location>
    </subcellularLocation>
</comment>
<keyword evidence="9" id="KW-0902">Two-component regulatory system</keyword>
<dbReference type="PRINTS" id="PR00344">
    <property type="entry name" value="BCTRLSENSOR"/>
</dbReference>
<dbReference type="AlphaFoldDB" id="A0A7Z0VK33"/>
<evidence type="ECO:0000256" key="2">
    <source>
        <dbReference type="ARBA" id="ARBA00004370"/>
    </source>
</evidence>
<dbReference type="InterPro" id="IPR050428">
    <property type="entry name" value="TCS_sensor_his_kinase"/>
</dbReference>
<dbReference type="Gene3D" id="3.30.565.10">
    <property type="entry name" value="Histidine kinase-like ATPase, C-terminal domain"/>
    <property type="match status" value="1"/>
</dbReference>
<evidence type="ECO:0000256" key="7">
    <source>
        <dbReference type="ARBA" id="ARBA00022777"/>
    </source>
</evidence>
<evidence type="ECO:0000313" key="13">
    <source>
        <dbReference type="EMBL" id="ODJ86984.1"/>
    </source>
</evidence>
<evidence type="ECO:0000256" key="1">
    <source>
        <dbReference type="ARBA" id="ARBA00000085"/>
    </source>
</evidence>
<dbReference type="PROSITE" id="PS50109">
    <property type="entry name" value="HIS_KIN"/>
    <property type="match status" value="1"/>
</dbReference>
<evidence type="ECO:0000256" key="6">
    <source>
        <dbReference type="ARBA" id="ARBA00022692"/>
    </source>
</evidence>
<comment type="catalytic activity">
    <reaction evidence="1">
        <text>ATP + protein L-histidine = ADP + protein N-phospho-L-histidine.</text>
        <dbReference type="EC" id="2.7.13.3"/>
    </reaction>
</comment>
<evidence type="ECO:0000259" key="11">
    <source>
        <dbReference type="PROSITE" id="PS50109"/>
    </source>
</evidence>
<dbReference type="InterPro" id="IPR003594">
    <property type="entry name" value="HATPase_dom"/>
</dbReference>
<keyword evidence="10" id="KW-0472">Membrane</keyword>
<feature type="domain" description="Histidine kinase" evidence="11">
    <location>
        <begin position="251"/>
        <end position="452"/>
    </location>
</feature>
<evidence type="ECO:0000256" key="10">
    <source>
        <dbReference type="ARBA" id="ARBA00023136"/>
    </source>
</evidence>
<keyword evidence="4" id="KW-0597">Phosphoprotein</keyword>
<evidence type="ECO:0000313" key="14">
    <source>
        <dbReference type="Proteomes" id="UP000094769"/>
    </source>
</evidence>
<evidence type="ECO:0000256" key="9">
    <source>
        <dbReference type="ARBA" id="ARBA00023012"/>
    </source>
</evidence>
<dbReference type="SMART" id="SM00387">
    <property type="entry name" value="HATPase_c"/>
    <property type="match status" value="1"/>
</dbReference>
<dbReference type="SUPFAM" id="SSF47384">
    <property type="entry name" value="Homodimeric domain of signal transducing histidine kinase"/>
    <property type="match status" value="1"/>
</dbReference>
<keyword evidence="5 13" id="KW-0808">Transferase</keyword>
<feature type="domain" description="HAMP" evidence="12">
    <location>
        <begin position="192"/>
        <end position="243"/>
    </location>
</feature>